<feature type="signal peptide" evidence="2">
    <location>
        <begin position="1"/>
        <end position="19"/>
    </location>
</feature>
<dbReference type="AlphaFoldDB" id="A0A328P3N6"/>
<dbReference type="Proteomes" id="UP000248926">
    <property type="component" value="Unassembled WGS sequence"/>
</dbReference>
<proteinExistence type="predicted"/>
<sequence length="103" mass="9634">MKKLFAAMAMAGLIAHAQAETPPTPPGGHHAATAAGEETPDQRKDAAVIPGATAGSAAEGNLTPAYIGASVAGAAVIVGALTGGGSRDGTGGTGGTTGTTGTH</sequence>
<name>A0A328P3N6_9GAMM</name>
<dbReference type="RefSeq" id="WP_111983642.1">
    <property type="nucleotide sequence ID" value="NZ_NFZS01000004.1"/>
</dbReference>
<feature type="region of interest" description="Disordered" evidence="1">
    <location>
        <begin position="16"/>
        <end position="45"/>
    </location>
</feature>
<organism evidence="3 4">
    <name type="scientific">Dyella jiangningensis</name>
    <dbReference type="NCBI Taxonomy" id="1379159"/>
    <lineage>
        <taxon>Bacteria</taxon>
        <taxon>Pseudomonadati</taxon>
        <taxon>Pseudomonadota</taxon>
        <taxon>Gammaproteobacteria</taxon>
        <taxon>Lysobacterales</taxon>
        <taxon>Rhodanobacteraceae</taxon>
        <taxon>Dyella</taxon>
    </lineage>
</organism>
<feature type="chain" id="PRO_5016402183" evidence="2">
    <location>
        <begin position="20"/>
        <end position="103"/>
    </location>
</feature>
<reference evidence="3 4" key="1">
    <citation type="journal article" date="2018" name="Genet. Mol. Biol.">
        <title>The genome sequence of Dyella jiangningensis FCAV SCS01 from a lignocellulose-decomposing microbial consortium metagenome reveals potential for biotechnological applications.</title>
        <authorList>
            <person name="Desiderato J.G."/>
            <person name="Alvarenga D.O."/>
            <person name="Constancio M.T.L."/>
            <person name="Alves L.M.C."/>
            <person name="Varani A.M."/>
        </authorList>
    </citation>
    <scope>NUCLEOTIDE SEQUENCE [LARGE SCALE GENOMIC DNA]</scope>
    <source>
        <strain evidence="3 4">FCAV SCS01</strain>
    </source>
</reference>
<evidence type="ECO:0000256" key="1">
    <source>
        <dbReference type="SAM" id="MobiDB-lite"/>
    </source>
</evidence>
<feature type="region of interest" description="Disordered" evidence="1">
    <location>
        <begin position="82"/>
        <end position="103"/>
    </location>
</feature>
<protein>
    <submittedName>
        <fullName evidence="3">Uncharacterized protein</fullName>
    </submittedName>
</protein>
<keyword evidence="2" id="KW-0732">Signal</keyword>
<dbReference type="EMBL" id="NFZS01000004">
    <property type="protein sequence ID" value="RAO75155.1"/>
    <property type="molecule type" value="Genomic_DNA"/>
</dbReference>
<keyword evidence="4" id="KW-1185">Reference proteome</keyword>
<feature type="compositionally biased region" description="Low complexity" evidence="1">
    <location>
        <begin position="16"/>
        <end position="37"/>
    </location>
</feature>
<evidence type="ECO:0000313" key="4">
    <source>
        <dbReference type="Proteomes" id="UP000248926"/>
    </source>
</evidence>
<comment type="caution">
    <text evidence="3">The sequence shown here is derived from an EMBL/GenBank/DDBJ whole genome shotgun (WGS) entry which is preliminary data.</text>
</comment>
<accession>A0A328P3N6</accession>
<evidence type="ECO:0000313" key="3">
    <source>
        <dbReference type="EMBL" id="RAO75155.1"/>
    </source>
</evidence>
<gene>
    <name evidence="3" type="ORF">CA260_13705</name>
</gene>
<evidence type="ECO:0000256" key="2">
    <source>
        <dbReference type="SAM" id="SignalP"/>
    </source>
</evidence>